<dbReference type="PANTHER" id="PTHR46417">
    <property type="entry name" value="TRNA (GUANINE-N(1)-)-METHYLTRANSFERASE"/>
    <property type="match status" value="1"/>
</dbReference>
<evidence type="ECO:0000256" key="8">
    <source>
        <dbReference type="ARBA" id="ARBA00022603"/>
    </source>
</evidence>
<evidence type="ECO:0000256" key="4">
    <source>
        <dbReference type="ARBA" id="ARBA00011738"/>
    </source>
</evidence>
<dbReference type="GO" id="GO:0002939">
    <property type="term" value="P:tRNA N1-guanine methylation"/>
    <property type="evidence" value="ECO:0007669"/>
    <property type="project" value="TreeGrafter"/>
</dbReference>
<accession>A0A250FL48</accession>
<comment type="subcellular location">
    <subcellularLocation>
        <location evidence="2 15 17">Cytoplasm</location>
    </subcellularLocation>
</comment>
<evidence type="ECO:0000256" key="12">
    <source>
        <dbReference type="ARBA" id="ARBA00029736"/>
    </source>
</evidence>
<dbReference type="OMA" id="ILCGHYK"/>
<evidence type="ECO:0000313" key="19">
    <source>
        <dbReference type="EMBL" id="ATA85833.1"/>
    </source>
</evidence>
<keyword evidence="9 15" id="KW-0808">Transferase</keyword>
<dbReference type="InterPro" id="IPR016009">
    <property type="entry name" value="tRNA_MeTrfase_TRMD/TRM10"/>
</dbReference>
<evidence type="ECO:0000256" key="2">
    <source>
        <dbReference type="ARBA" id="ARBA00004496"/>
    </source>
</evidence>
<dbReference type="PIRSF" id="PIRSF000386">
    <property type="entry name" value="tRNA_mtase"/>
    <property type="match status" value="1"/>
</dbReference>
<keyword evidence="10 15" id="KW-0949">S-adenosyl-L-methionine</keyword>
<evidence type="ECO:0000256" key="3">
    <source>
        <dbReference type="ARBA" id="ARBA00007630"/>
    </source>
</evidence>
<dbReference type="Proteomes" id="UP000217250">
    <property type="component" value="Chromosome"/>
</dbReference>
<evidence type="ECO:0000256" key="13">
    <source>
        <dbReference type="ARBA" id="ARBA00033392"/>
    </source>
</evidence>
<dbReference type="EC" id="2.1.1.228" evidence="5 15"/>
<evidence type="ECO:0000256" key="9">
    <source>
        <dbReference type="ARBA" id="ARBA00022679"/>
    </source>
</evidence>
<comment type="subunit">
    <text evidence="4 15 17">Homodimer.</text>
</comment>
<dbReference type="NCBIfam" id="NF000648">
    <property type="entry name" value="PRK00026.1"/>
    <property type="match status" value="1"/>
</dbReference>
<proteinExistence type="inferred from homology"/>
<dbReference type="InterPro" id="IPR002649">
    <property type="entry name" value="tRNA_m1G_MeTrfase_TrmD"/>
</dbReference>
<evidence type="ECO:0000313" key="20">
    <source>
        <dbReference type="Proteomes" id="UP000217250"/>
    </source>
</evidence>
<dbReference type="Gene3D" id="3.40.1280.10">
    <property type="match status" value="1"/>
</dbReference>
<organism evidence="19 20">
    <name type="scientific">Capnocytophaga gingivalis</name>
    <dbReference type="NCBI Taxonomy" id="1017"/>
    <lineage>
        <taxon>Bacteria</taxon>
        <taxon>Pseudomonadati</taxon>
        <taxon>Bacteroidota</taxon>
        <taxon>Flavobacteriia</taxon>
        <taxon>Flavobacteriales</taxon>
        <taxon>Flavobacteriaceae</taxon>
        <taxon>Capnocytophaga</taxon>
    </lineage>
</organism>
<comment type="catalytic activity">
    <reaction evidence="14 15 17">
        <text>guanosine(37) in tRNA + S-adenosyl-L-methionine = N(1)-methylguanosine(37) in tRNA + S-adenosyl-L-homocysteine + H(+)</text>
        <dbReference type="Rhea" id="RHEA:36899"/>
        <dbReference type="Rhea" id="RHEA-COMP:10145"/>
        <dbReference type="Rhea" id="RHEA-COMP:10147"/>
        <dbReference type="ChEBI" id="CHEBI:15378"/>
        <dbReference type="ChEBI" id="CHEBI:57856"/>
        <dbReference type="ChEBI" id="CHEBI:59789"/>
        <dbReference type="ChEBI" id="CHEBI:73542"/>
        <dbReference type="ChEBI" id="CHEBI:74269"/>
        <dbReference type="EC" id="2.1.1.228"/>
    </reaction>
</comment>
<dbReference type="OrthoDB" id="9807416at2"/>
<dbReference type="KEGG" id="cgh:CGC50_00880"/>
<feature type="binding site" evidence="15 16">
    <location>
        <begin position="132"/>
        <end position="137"/>
    </location>
    <ligand>
        <name>S-adenosyl-L-methionine</name>
        <dbReference type="ChEBI" id="CHEBI:59789"/>
    </ligand>
</feature>
<dbReference type="Gene3D" id="1.10.1270.20">
    <property type="entry name" value="tRNA(m1g37)methyltransferase, domain 2"/>
    <property type="match status" value="1"/>
</dbReference>
<dbReference type="HAMAP" id="MF_00605">
    <property type="entry name" value="TrmD"/>
    <property type="match status" value="1"/>
</dbReference>
<evidence type="ECO:0000256" key="7">
    <source>
        <dbReference type="ARBA" id="ARBA00022490"/>
    </source>
</evidence>
<evidence type="ECO:0000256" key="15">
    <source>
        <dbReference type="HAMAP-Rule" id="MF_00605"/>
    </source>
</evidence>
<dbReference type="FunFam" id="3.40.1280.10:FF:000001">
    <property type="entry name" value="tRNA (guanine-N(1)-)-methyltransferase"/>
    <property type="match status" value="1"/>
</dbReference>
<dbReference type="EMBL" id="CP022386">
    <property type="protein sequence ID" value="ATA85833.1"/>
    <property type="molecule type" value="Genomic_DNA"/>
</dbReference>
<gene>
    <name evidence="15" type="primary">trmD</name>
    <name evidence="19" type="ORF">CGC50_00880</name>
</gene>
<dbReference type="SUPFAM" id="SSF75217">
    <property type="entry name" value="alpha/beta knot"/>
    <property type="match status" value="1"/>
</dbReference>
<dbReference type="PANTHER" id="PTHR46417:SF1">
    <property type="entry name" value="TRNA (GUANINE-N(1)-)-METHYLTRANSFERASE"/>
    <property type="match status" value="1"/>
</dbReference>
<dbReference type="AlphaFoldDB" id="A0A250FL48"/>
<dbReference type="GO" id="GO:0005829">
    <property type="term" value="C:cytosol"/>
    <property type="evidence" value="ECO:0007669"/>
    <property type="project" value="TreeGrafter"/>
</dbReference>
<comment type="similarity">
    <text evidence="3 15 17">Belongs to the RNA methyltransferase TrmD family.</text>
</comment>
<evidence type="ECO:0000256" key="1">
    <source>
        <dbReference type="ARBA" id="ARBA00002634"/>
    </source>
</evidence>
<dbReference type="GO" id="GO:0052906">
    <property type="term" value="F:tRNA (guanine(37)-N1)-methyltransferase activity"/>
    <property type="evidence" value="ECO:0007669"/>
    <property type="project" value="UniProtKB-UniRule"/>
</dbReference>
<evidence type="ECO:0000259" key="18">
    <source>
        <dbReference type="Pfam" id="PF01746"/>
    </source>
</evidence>
<dbReference type="CDD" id="cd18080">
    <property type="entry name" value="TrmD-like"/>
    <property type="match status" value="1"/>
</dbReference>
<name>A0A250FL48_9FLAO</name>
<evidence type="ECO:0000256" key="10">
    <source>
        <dbReference type="ARBA" id="ARBA00022691"/>
    </source>
</evidence>
<evidence type="ECO:0000256" key="11">
    <source>
        <dbReference type="ARBA" id="ARBA00022694"/>
    </source>
</evidence>
<protein>
    <recommendedName>
        <fullName evidence="6 15">tRNA (guanine-N(1)-)-methyltransferase</fullName>
        <ecNumber evidence="5 15">2.1.1.228</ecNumber>
    </recommendedName>
    <alternativeName>
        <fullName evidence="12 15">M1G-methyltransferase</fullName>
    </alternativeName>
    <alternativeName>
        <fullName evidence="13 15">tRNA [GM37] methyltransferase</fullName>
    </alternativeName>
</protein>
<dbReference type="InterPro" id="IPR029028">
    <property type="entry name" value="Alpha/beta_knot_MTases"/>
</dbReference>
<feature type="domain" description="tRNA methyltransferase TRMD/TRM10-type" evidence="18">
    <location>
        <begin position="1"/>
        <end position="224"/>
    </location>
</feature>
<evidence type="ECO:0000256" key="16">
    <source>
        <dbReference type="PIRSR" id="PIRSR000386-1"/>
    </source>
</evidence>
<sequence length="224" mass="25021">MRIDIIAVVPELLQSPFEHSIFKRAVEKGLATVHFHDLRQYGLGNYKQIDDYSFGGGAGMVLMIEPIDACISALKAERTYDEVIYLTPDGETLSQPMANALSLKENIIILCGHYKGVDQRVRDHFVTKEISIGDYVLSGGELAAAVLSDAIVRLIPGVLSDETSALTDSFQDNLLAPPIYTRPAEYKGWKVPDILLSGNTPLIENWREEQAYKRTEERRPDLLQ</sequence>
<dbReference type="InterPro" id="IPR029026">
    <property type="entry name" value="tRNA_m1G_MTases_N"/>
</dbReference>
<keyword evidence="7 15" id="KW-0963">Cytoplasm</keyword>
<evidence type="ECO:0000256" key="5">
    <source>
        <dbReference type="ARBA" id="ARBA00012807"/>
    </source>
</evidence>
<dbReference type="InterPro" id="IPR023148">
    <property type="entry name" value="tRNA_m1G_MeTrfase_C_sf"/>
</dbReference>
<reference evidence="20" key="1">
    <citation type="submission" date="2017-06" db="EMBL/GenBank/DDBJ databases">
        <title>Capnocytophaga spp. assemblies.</title>
        <authorList>
            <person name="Gulvik C.A."/>
        </authorList>
    </citation>
    <scope>NUCLEOTIDE SEQUENCE [LARGE SCALE GENOMIC DNA]</scope>
    <source>
        <strain evidence="20">H1496</strain>
    </source>
</reference>
<keyword evidence="8 15" id="KW-0489">Methyltransferase</keyword>
<feature type="binding site" evidence="15 16">
    <location>
        <position position="112"/>
    </location>
    <ligand>
        <name>S-adenosyl-L-methionine</name>
        <dbReference type="ChEBI" id="CHEBI:59789"/>
    </ligand>
</feature>
<dbReference type="RefSeq" id="WP_002670153.1">
    <property type="nucleotide sequence ID" value="NZ_CAJPPZ010000104.1"/>
</dbReference>
<dbReference type="NCBIfam" id="TIGR00088">
    <property type="entry name" value="trmD"/>
    <property type="match status" value="1"/>
</dbReference>
<evidence type="ECO:0000256" key="14">
    <source>
        <dbReference type="ARBA" id="ARBA00047783"/>
    </source>
</evidence>
<evidence type="ECO:0000256" key="6">
    <source>
        <dbReference type="ARBA" id="ARBA00014679"/>
    </source>
</evidence>
<evidence type="ECO:0000256" key="17">
    <source>
        <dbReference type="RuleBase" id="RU003464"/>
    </source>
</evidence>
<dbReference type="GeneID" id="84807120"/>
<keyword evidence="11 15" id="KW-0819">tRNA processing</keyword>
<comment type="function">
    <text evidence="1 15 17">Specifically methylates guanosine-37 in various tRNAs.</text>
</comment>
<dbReference type="Pfam" id="PF01746">
    <property type="entry name" value="tRNA_m1G_MT"/>
    <property type="match status" value="1"/>
</dbReference>